<dbReference type="RefSeq" id="WP_244411432.1">
    <property type="nucleotide sequence ID" value="NZ_AP025564.1"/>
</dbReference>
<reference evidence="1 2" key="1">
    <citation type="submission" date="2022-01" db="EMBL/GenBank/DDBJ databases">
        <title>Novel bile acid biosynthetic pathways are enriched in the microbiome of centenarians.</title>
        <authorList>
            <person name="Sato Y."/>
            <person name="Atarashi K."/>
            <person name="Plichta R.D."/>
            <person name="Arai Y."/>
            <person name="Sasajima S."/>
            <person name="Kearney M.S."/>
            <person name="Suda W."/>
            <person name="Takeshita K."/>
            <person name="Sasaki T."/>
            <person name="Okamoto S."/>
            <person name="Skelly N.A."/>
            <person name="Okamura Y."/>
            <person name="Vlamakis H."/>
            <person name="Li Y."/>
            <person name="Tanoue T."/>
            <person name="Takei H."/>
            <person name="Nittono H."/>
            <person name="Narushima S."/>
            <person name="Irie J."/>
            <person name="Itoh H."/>
            <person name="Moriya K."/>
            <person name="Sugiura Y."/>
            <person name="Suematsu M."/>
            <person name="Moritoki N."/>
            <person name="Shibata S."/>
            <person name="Littman R.D."/>
            <person name="Fischbach A.M."/>
            <person name="Uwamino Y."/>
            <person name="Inoue T."/>
            <person name="Honda A."/>
            <person name="Hattori M."/>
            <person name="Murai T."/>
            <person name="Xavier J.R."/>
            <person name="Hirose N."/>
            <person name="Honda K."/>
        </authorList>
    </citation>
    <scope>NUCLEOTIDE SEQUENCE [LARGE SCALE GENOMIC DNA]</scope>
    <source>
        <strain evidence="1 2">CE91-St30</strain>
    </source>
</reference>
<proteinExistence type="predicted"/>
<dbReference type="EMBL" id="AP025564">
    <property type="protein sequence ID" value="BDE94909.1"/>
    <property type="molecule type" value="Genomic_DNA"/>
</dbReference>
<keyword evidence="2" id="KW-1185">Reference proteome</keyword>
<dbReference type="Proteomes" id="UP001320544">
    <property type="component" value="Chromosome"/>
</dbReference>
<evidence type="ECO:0000313" key="1">
    <source>
        <dbReference type="EMBL" id="BDE94909.1"/>
    </source>
</evidence>
<accession>A0ABM7WFA1</accession>
<protein>
    <submittedName>
        <fullName evidence="1">Uncharacterized protein</fullName>
    </submittedName>
</protein>
<name>A0ABM7WFA1_9ACTN</name>
<evidence type="ECO:0000313" key="2">
    <source>
        <dbReference type="Proteomes" id="UP001320544"/>
    </source>
</evidence>
<sequence>MIFGKNSEQEPAATTEKTYTKAEIMAALSTVETPYDGENGDEMNDSIAVKTALCGARLLAETLLDGLTVDAAHKKMAVDIFRISIESILSDRKSEGGARGVGSL</sequence>
<gene>
    <name evidence="1" type="ORF">CE91St30_02420</name>
</gene>
<organism evidence="1 2">
    <name type="scientific">Raoultibacter timonensis</name>
    <dbReference type="NCBI Taxonomy" id="1907662"/>
    <lineage>
        <taxon>Bacteria</taxon>
        <taxon>Bacillati</taxon>
        <taxon>Actinomycetota</taxon>
        <taxon>Coriobacteriia</taxon>
        <taxon>Eggerthellales</taxon>
        <taxon>Eggerthellaceae</taxon>
        <taxon>Raoultibacter</taxon>
    </lineage>
</organism>